<dbReference type="PRINTS" id="PR01210">
    <property type="entry name" value="GGTRANSPTASE"/>
</dbReference>
<protein>
    <submittedName>
        <fullName evidence="1">Gamma-glutamyltransferase family protein</fullName>
    </submittedName>
</protein>
<dbReference type="RefSeq" id="WP_378100985.1">
    <property type="nucleotide sequence ID" value="NZ_JBHSEP010000023.1"/>
</dbReference>
<dbReference type="PANTHER" id="PTHR43881:SF1">
    <property type="entry name" value="GAMMA-GLUTAMYLTRANSPEPTIDASE (AFU_ORTHOLOGUE AFUA_4G13580)"/>
    <property type="match status" value="1"/>
</dbReference>
<dbReference type="EMBL" id="JBHSEP010000023">
    <property type="protein sequence ID" value="MFC4601195.1"/>
    <property type="molecule type" value="Genomic_DNA"/>
</dbReference>
<dbReference type="Gene3D" id="1.10.246.130">
    <property type="match status" value="1"/>
</dbReference>
<dbReference type="Proteomes" id="UP001596028">
    <property type="component" value="Unassembled WGS sequence"/>
</dbReference>
<keyword evidence="2" id="KW-1185">Reference proteome</keyword>
<evidence type="ECO:0000313" key="1">
    <source>
        <dbReference type="EMBL" id="MFC4601195.1"/>
    </source>
</evidence>
<name>A0ABV9FJI5_9BACL</name>
<evidence type="ECO:0000313" key="2">
    <source>
        <dbReference type="Proteomes" id="UP001596028"/>
    </source>
</evidence>
<organism evidence="1 2">
    <name type="scientific">Cohnella hongkongensis</name>
    <dbReference type="NCBI Taxonomy" id="178337"/>
    <lineage>
        <taxon>Bacteria</taxon>
        <taxon>Bacillati</taxon>
        <taxon>Bacillota</taxon>
        <taxon>Bacilli</taxon>
        <taxon>Bacillales</taxon>
        <taxon>Paenibacillaceae</taxon>
        <taxon>Cohnella</taxon>
    </lineage>
</organism>
<dbReference type="InterPro" id="IPR052896">
    <property type="entry name" value="GGT-like_enzyme"/>
</dbReference>
<dbReference type="InterPro" id="IPR043138">
    <property type="entry name" value="GGT_lsub"/>
</dbReference>
<dbReference type="Gene3D" id="3.60.20.40">
    <property type="match status" value="1"/>
</dbReference>
<dbReference type="InterPro" id="IPR043137">
    <property type="entry name" value="GGT_ssub_C"/>
</dbReference>
<comment type="caution">
    <text evidence="1">The sequence shown here is derived from an EMBL/GenBank/DDBJ whole genome shotgun (WGS) entry which is preliminary data.</text>
</comment>
<proteinExistence type="predicted"/>
<dbReference type="SUPFAM" id="SSF56235">
    <property type="entry name" value="N-terminal nucleophile aminohydrolases (Ntn hydrolases)"/>
    <property type="match status" value="1"/>
</dbReference>
<reference evidence="2" key="1">
    <citation type="journal article" date="2019" name="Int. J. Syst. Evol. Microbiol.">
        <title>The Global Catalogue of Microorganisms (GCM) 10K type strain sequencing project: providing services to taxonomists for standard genome sequencing and annotation.</title>
        <authorList>
            <consortium name="The Broad Institute Genomics Platform"/>
            <consortium name="The Broad Institute Genome Sequencing Center for Infectious Disease"/>
            <person name="Wu L."/>
            <person name="Ma J."/>
        </authorList>
    </citation>
    <scope>NUCLEOTIDE SEQUENCE [LARGE SCALE GENOMIC DNA]</scope>
    <source>
        <strain evidence="2">CCUG 49571</strain>
    </source>
</reference>
<dbReference type="InterPro" id="IPR029055">
    <property type="entry name" value="Ntn_hydrolases_N"/>
</dbReference>
<dbReference type="Pfam" id="PF01019">
    <property type="entry name" value="G_glu_transpept"/>
    <property type="match status" value="1"/>
</dbReference>
<dbReference type="PANTHER" id="PTHR43881">
    <property type="entry name" value="GAMMA-GLUTAMYLTRANSPEPTIDASE (AFU_ORTHOLOGUE AFUA_4G13580)"/>
    <property type="match status" value="1"/>
</dbReference>
<accession>A0ABV9FJI5</accession>
<gene>
    <name evidence="1" type="ORF">ACFO3S_23330</name>
</gene>
<sequence>MVAASQPLAAQTGIDMLKQGGNAIDAAIAAAACLTVVEPASNGIGGDCFALLWTKGKLHGLNASGPAPLALSIDRLKRQGYDRIPETGWPSVTVPGAPGGWSALSERFGRLPFRVLLQPAIEIAERGFPIQPDLWTRWKLKTDIFHDTLTGEAFEPWFKTFTLDGRAPDIGEVWSSPDHARTLTAIAETNGKSFYEGPIMEEIVAYSRRTGGYFAPEDFAGYRPEWVEPIGISYKGFEVWEIPPSGQGLVALLALNMLKEMEVYGRGEAEFCHMQIEALKLAFADGRHYIADPRYMRIRIEQLLDERYAAERRKRIGQRATAPEPGKLPQSGTVYLAAADGEGNMVSFIQSNANGFGSGIVVPGTGISLQNRGASFSFDPLSANALAPGKRSYHTIIPGFLTQNGEPVGSFGVMGGYMQPQGHIQVLMNMIDRGLNPQAALDAPRWHWTGGKTVYVEPSFPDSIAMALSRKGHDIKWTADRRIFGKGQIIWRRPNGVLIGATEPRTDGSIAVW</sequence>